<evidence type="ECO:0000256" key="7">
    <source>
        <dbReference type="ARBA" id="ARBA00023150"/>
    </source>
</evidence>
<keyword evidence="6" id="KW-0342">GTP-binding</keyword>
<proteinExistence type="inferred from homology"/>
<dbReference type="SUPFAM" id="SSF53448">
    <property type="entry name" value="Nucleotide-diphospho-sugar transferases"/>
    <property type="match status" value="1"/>
</dbReference>
<dbReference type="CDD" id="cd02503">
    <property type="entry name" value="MobA"/>
    <property type="match status" value="1"/>
</dbReference>
<reference evidence="9" key="1">
    <citation type="submission" date="2016-10" db="EMBL/GenBank/DDBJ databases">
        <authorList>
            <person name="de Groot N.N."/>
        </authorList>
    </citation>
    <scope>NUCLEOTIDE SEQUENCE</scope>
</reference>
<dbReference type="PANTHER" id="PTHR19136:SF81">
    <property type="entry name" value="MOLYBDENUM COFACTOR GUANYLYLTRANSFERASE"/>
    <property type="match status" value="1"/>
</dbReference>
<dbReference type="GO" id="GO:0005525">
    <property type="term" value="F:GTP binding"/>
    <property type="evidence" value="ECO:0007669"/>
    <property type="project" value="UniProtKB-KW"/>
</dbReference>
<dbReference type="PANTHER" id="PTHR19136">
    <property type="entry name" value="MOLYBDENUM COFACTOR GUANYLYLTRANSFERASE"/>
    <property type="match status" value="1"/>
</dbReference>
<name>A0A1W1EBD7_9ZZZZ</name>
<evidence type="ECO:0000256" key="6">
    <source>
        <dbReference type="ARBA" id="ARBA00023134"/>
    </source>
</evidence>
<protein>
    <submittedName>
        <fullName evidence="9">Molybdopterin-guanine dinucleotide biosynthesis protein MobA</fullName>
    </submittedName>
</protein>
<evidence type="ECO:0000256" key="2">
    <source>
        <dbReference type="ARBA" id="ARBA00022679"/>
    </source>
</evidence>
<accession>A0A1W1EBD7</accession>
<dbReference type="InterPro" id="IPR025877">
    <property type="entry name" value="MobA-like_NTP_Trfase"/>
</dbReference>
<gene>
    <name evidence="9" type="ORF">MNB_SV-5-278</name>
</gene>
<keyword evidence="3" id="KW-0479">Metal-binding</keyword>
<evidence type="ECO:0000256" key="1">
    <source>
        <dbReference type="ARBA" id="ARBA00022490"/>
    </source>
</evidence>
<dbReference type="NCBIfam" id="NF001837">
    <property type="entry name" value="PRK00560.1"/>
    <property type="match status" value="1"/>
</dbReference>
<dbReference type="EMBL" id="FPKX01000004">
    <property type="protein sequence ID" value="SFZ97349.1"/>
    <property type="molecule type" value="Genomic_DNA"/>
</dbReference>
<keyword evidence="2" id="KW-0808">Transferase</keyword>
<dbReference type="Pfam" id="PF12804">
    <property type="entry name" value="NTP_transf_3"/>
    <property type="match status" value="1"/>
</dbReference>
<dbReference type="HAMAP" id="MF_00316">
    <property type="entry name" value="MobA"/>
    <property type="match status" value="1"/>
</dbReference>
<evidence type="ECO:0000256" key="4">
    <source>
        <dbReference type="ARBA" id="ARBA00022741"/>
    </source>
</evidence>
<evidence type="ECO:0000259" key="8">
    <source>
        <dbReference type="Pfam" id="PF12804"/>
    </source>
</evidence>
<dbReference type="InterPro" id="IPR013482">
    <property type="entry name" value="Molybde_CF_guanTrfase"/>
</dbReference>
<keyword evidence="4" id="KW-0547">Nucleotide-binding</keyword>
<dbReference type="GO" id="GO:0016779">
    <property type="term" value="F:nucleotidyltransferase activity"/>
    <property type="evidence" value="ECO:0007669"/>
    <property type="project" value="TreeGrafter"/>
</dbReference>
<keyword evidence="1" id="KW-0963">Cytoplasm</keyword>
<evidence type="ECO:0000313" key="9">
    <source>
        <dbReference type="EMBL" id="SFZ97349.1"/>
    </source>
</evidence>
<evidence type="ECO:0000256" key="3">
    <source>
        <dbReference type="ARBA" id="ARBA00022723"/>
    </source>
</evidence>
<sequence>MKHPIPAIIFAGGKSSRMGRDKTLLPFAGFSSMSEFQYVKLSKLFNSVYISTKENKFDFSANLILDKYKESSPLVGIVSVFESLDDDVIFILSADAPFVDAEIIQKLIDNIDDNDAIIAKTEEGRQPLCGIYKRSVLDIARKNMMEDNHRIGNVLKNVKTKFVFFEKSEAFTNLNHPHEYEDALKVLKRIKI</sequence>
<dbReference type="GO" id="GO:0006777">
    <property type="term" value="P:Mo-molybdopterin cofactor biosynthetic process"/>
    <property type="evidence" value="ECO:0007669"/>
    <property type="project" value="UniProtKB-KW"/>
</dbReference>
<keyword evidence="5" id="KW-0460">Magnesium</keyword>
<dbReference type="GO" id="GO:0046872">
    <property type="term" value="F:metal ion binding"/>
    <property type="evidence" value="ECO:0007669"/>
    <property type="project" value="UniProtKB-KW"/>
</dbReference>
<dbReference type="AlphaFoldDB" id="A0A1W1EBD7"/>
<evidence type="ECO:0000256" key="5">
    <source>
        <dbReference type="ARBA" id="ARBA00022842"/>
    </source>
</evidence>
<organism evidence="9">
    <name type="scientific">hydrothermal vent metagenome</name>
    <dbReference type="NCBI Taxonomy" id="652676"/>
    <lineage>
        <taxon>unclassified sequences</taxon>
        <taxon>metagenomes</taxon>
        <taxon>ecological metagenomes</taxon>
    </lineage>
</organism>
<feature type="domain" description="MobA-like NTP transferase" evidence="8">
    <location>
        <begin position="7"/>
        <end position="143"/>
    </location>
</feature>
<dbReference type="InterPro" id="IPR029044">
    <property type="entry name" value="Nucleotide-diphossugar_trans"/>
</dbReference>
<keyword evidence="7" id="KW-0501">Molybdenum cofactor biosynthesis</keyword>
<dbReference type="Gene3D" id="3.90.550.10">
    <property type="entry name" value="Spore Coat Polysaccharide Biosynthesis Protein SpsA, Chain A"/>
    <property type="match status" value="1"/>
</dbReference>